<dbReference type="AlphaFoldDB" id="A0A1X7K0X7"/>
<accession>A0A1X7K0X7</accession>
<dbReference type="EMBL" id="FXAY01000003">
    <property type="protein sequence ID" value="SMG34509.1"/>
    <property type="molecule type" value="Genomic_DNA"/>
</dbReference>
<dbReference type="STRING" id="150121.SAMN06296010_1945"/>
<dbReference type="Proteomes" id="UP000193244">
    <property type="component" value="Unassembled WGS sequence"/>
</dbReference>
<reference evidence="2" key="1">
    <citation type="submission" date="2017-04" db="EMBL/GenBank/DDBJ databases">
        <authorList>
            <person name="Varghese N."/>
            <person name="Submissions S."/>
        </authorList>
    </citation>
    <scope>NUCLEOTIDE SEQUENCE [LARGE SCALE GENOMIC DNA]</scope>
    <source>
        <strain evidence="2">VKM Ac-2510</strain>
    </source>
</reference>
<sequence length="134" mass="14293">MASYEAYLKIADQILADGGSSPNRIESVSTSAYAQDFKTDAAEYATAGLRSVGSTAVKTASLQGWSQDKNGFKVTAYVCEDVTGVDVVNSESVSVVSPDRDPTTPYEVSFEGGTLTRLLVTARELWSGVDFCDE</sequence>
<dbReference type="OrthoDB" id="5124656at2"/>
<name>A0A1X7K0X7_9MICO</name>
<evidence type="ECO:0000313" key="2">
    <source>
        <dbReference type="Proteomes" id="UP000193244"/>
    </source>
</evidence>
<protein>
    <submittedName>
        <fullName evidence="1">Uncharacterized protein</fullName>
    </submittedName>
</protein>
<dbReference type="RefSeq" id="WP_139824849.1">
    <property type="nucleotide sequence ID" value="NZ_FXAY01000003.1"/>
</dbReference>
<organism evidence="1 2">
    <name type="scientific">Agreia pratensis</name>
    <dbReference type="NCBI Taxonomy" id="150121"/>
    <lineage>
        <taxon>Bacteria</taxon>
        <taxon>Bacillati</taxon>
        <taxon>Actinomycetota</taxon>
        <taxon>Actinomycetes</taxon>
        <taxon>Micrococcales</taxon>
        <taxon>Microbacteriaceae</taxon>
        <taxon>Agreia</taxon>
    </lineage>
</organism>
<proteinExistence type="predicted"/>
<gene>
    <name evidence="1" type="ORF">SAMN06296010_1945</name>
</gene>
<keyword evidence="2" id="KW-1185">Reference proteome</keyword>
<evidence type="ECO:0000313" key="1">
    <source>
        <dbReference type="EMBL" id="SMG34509.1"/>
    </source>
</evidence>